<evidence type="ECO:0000259" key="2">
    <source>
        <dbReference type="PROSITE" id="PS50405"/>
    </source>
</evidence>
<accession>A0ABQ7G382</accession>
<keyword evidence="4" id="KW-1185">Reference proteome</keyword>
<dbReference type="PROSITE" id="PS50404">
    <property type="entry name" value="GST_NTER"/>
    <property type="match status" value="1"/>
</dbReference>
<dbReference type="EMBL" id="MU070208">
    <property type="protein sequence ID" value="KAF5829064.1"/>
    <property type="molecule type" value="Genomic_DNA"/>
</dbReference>
<gene>
    <name evidence="3" type="ORF">DUNSADRAFT_16621</name>
</gene>
<reference evidence="3" key="1">
    <citation type="submission" date="2017-08" db="EMBL/GenBank/DDBJ databases">
        <authorList>
            <person name="Polle J.E."/>
            <person name="Barry K."/>
            <person name="Cushman J."/>
            <person name="Schmutz J."/>
            <person name="Tran D."/>
            <person name="Hathwaick L.T."/>
            <person name="Yim W.C."/>
            <person name="Jenkins J."/>
            <person name="Mckie-Krisberg Z.M."/>
            <person name="Prochnik S."/>
            <person name="Lindquist E."/>
            <person name="Dockter R.B."/>
            <person name="Adam C."/>
            <person name="Molina H."/>
            <person name="Bunkerborg J."/>
            <person name="Jin E."/>
            <person name="Buchheim M."/>
            <person name="Magnuson J."/>
        </authorList>
    </citation>
    <scope>NUCLEOTIDE SEQUENCE</scope>
    <source>
        <strain evidence="3">CCAP 19/18</strain>
    </source>
</reference>
<dbReference type="PANTHER" id="PTHR11571:SF263">
    <property type="entry name" value="GLUTATHIONE S-TRANSFERASE"/>
    <property type="match status" value="1"/>
</dbReference>
<dbReference type="InterPro" id="IPR004046">
    <property type="entry name" value="GST_C"/>
</dbReference>
<dbReference type="InterPro" id="IPR010987">
    <property type="entry name" value="Glutathione-S-Trfase_C-like"/>
</dbReference>
<dbReference type="InterPro" id="IPR036249">
    <property type="entry name" value="Thioredoxin-like_sf"/>
</dbReference>
<dbReference type="SFLD" id="SFLDS00019">
    <property type="entry name" value="Glutathione_Transferase_(cytos"/>
    <property type="match status" value="1"/>
</dbReference>
<dbReference type="SUPFAM" id="SSF52833">
    <property type="entry name" value="Thioredoxin-like"/>
    <property type="match status" value="1"/>
</dbReference>
<organism evidence="3 4">
    <name type="scientific">Dunaliella salina</name>
    <name type="common">Green alga</name>
    <name type="synonym">Protococcus salinus</name>
    <dbReference type="NCBI Taxonomy" id="3046"/>
    <lineage>
        <taxon>Eukaryota</taxon>
        <taxon>Viridiplantae</taxon>
        <taxon>Chlorophyta</taxon>
        <taxon>core chlorophytes</taxon>
        <taxon>Chlorophyceae</taxon>
        <taxon>CS clade</taxon>
        <taxon>Chlamydomonadales</taxon>
        <taxon>Dunaliellaceae</taxon>
        <taxon>Dunaliella</taxon>
    </lineage>
</organism>
<name>A0ABQ7G382_DUNSA</name>
<evidence type="ECO:0000313" key="4">
    <source>
        <dbReference type="Proteomes" id="UP000815325"/>
    </source>
</evidence>
<dbReference type="SUPFAM" id="SSF47616">
    <property type="entry name" value="GST C-terminal domain-like"/>
    <property type="match status" value="1"/>
</dbReference>
<evidence type="ECO:0000313" key="3">
    <source>
        <dbReference type="EMBL" id="KAF5829064.1"/>
    </source>
</evidence>
<dbReference type="PROSITE" id="PS50405">
    <property type="entry name" value="GST_CTER"/>
    <property type="match status" value="1"/>
</dbReference>
<proteinExistence type="predicted"/>
<dbReference type="PANTHER" id="PTHR11571">
    <property type="entry name" value="GLUTATHIONE S-TRANSFERASE"/>
    <property type="match status" value="1"/>
</dbReference>
<evidence type="ECO:0008006" key="5">
    <source>
        <dbReference type="Google" id="ProtNLM"/>
    </source>
</evidence>
<dbReference type="Gene3D" id="3.40.30.10">
    <property type="entry name" value="Glutaredoxin"/>
    <property type="match status" value="1"/>
</dbReference>
<evidence type="ECO:0000259" key="1">
    <source>
        <dbReference type="PROSITE" id="PS50404"/>
    </source>
</evidence>
<dbReference type="InterPro" id="IPR050213">
    <property type="entry name" value="GST_superfamily"/>
</dbReference>
<feature type="domain" description="GST N-terminal" evidence="1">
    <location>
        <begin position="52"/>
        <end position="138"/>
    </location>
</feature>
<dbReference type="Pfam" id="PF14497">
    <property type="entry name" value="GST_C_3"/>
    <property type="match status" value="1"/>
</dbReference>
<dbReference type="InterPro" id="IPR040079">
    <property type="entry name" value="Glutathione_S-Trfase"/>
</dbReference>
<feature type="domain" description="GST C-terminal" evidence="2">
    <location>
        <begin position="140"/>
        <end position="255"/>
    </location>
</feature>
<dbReference type="Proteomes" id="UP000815325">
    <property type="component" value="Unassembled WGS sequence"/>
</dbReference>
<sequence>MLFRNSLVLPGFHKSTPIKLKAVGGTNFRAVPRHSTVARHSLNSSSAAMTEPWLLFYWPGIKGRGEYVRLVFEEAGVPYVDVGLKEGFQSIVDHVFEKGTAEGSFPIRAPPAIQKGDFKMCNTPAIMLYLGKVFGLCPSKLEDEAHVNQVLNVVVSDAVSEGRLAFHPVDFYATHKVGSFIEAVLKSNKCGPNFLVGSELSVADLATYHFLCAAERHYKPYYDAQEAPLAKALQSRVAQRPRIAAYLASDRCQPWDADSMM</sequence>
<dbReference type="Gene3D" id="1.20.1050.10">
    <property type="match status" value="1"/>
</dbReference>
<dbReference type="InterPro" id="IPR036282">
    <property type="entry name" value="Glutathione-S-Trfase_C_sf"/>
</dbReference>
<protein>
    <recommendedName>
        <fullName evidence="5">Glutathione transferase</fullName>
    </recommendedName>
</protein>
<comment type="caution">
    <text evidence="3">The sequence shown here is derived from an EMBL/GenBank/DDBJ whole genome shotgun (WGS) entry which is preliminary data.</text>
</comment>
<dbReference type="InterPro" id="IPR004045">
    <property type="entry name" value="Glutathione_S-Trfase_N"/>
</dbReference>